<feature type="non-terminal residue" evidence="2">
    <location>
        <position position="229"/>
    </location>
</feature>
<feature type="region of interest" description="Disordered" evidence="1">
    <location>
        <begin position="165"/>
        <end position="229"/>
    </location>
</feature>
<organism evidence="2 3">
    <name type="scientific">Paxillus rubicundulus Ve08.2h10</name>
    <dbReference type="NCBI Taxonomy" id="930991"/>
    <lineage>
        <taxon>Eukaryota</taxon>
        <taxon>Fungi</taxon>
        <taxon>Dikarya</taxon>
        <taxon>Basidiomycota</taxon>
        <taxon>Agaricomycotina</taxon>
        <taxon>Agaricomycetes</taxon>
        <taxon>Agaricomycetidae</taxon>
        <taxon>Boletales</taxon>
        <taxon>Paxilineae</taxon>
        <taxon>Paxillaceae</taxon>
        <taxon>Paxillus</taxon>
    </lineage>
</organism>
<dbReference type="AlphaFoldDB" id="A0A0D0DLS6"/>
<dbReference type="InParanoid" id="A0A0D0DLS6"/>
<name>A0A0D0DLS6_9AGAM</name>
<dbReference type="OrthoDB" id="2693280at2759"/>
<evidence type="ECO:0000313" key="2">
    <source>
        <dbReference type="EMBL" id="KIK82889.1"/>
    </source>
</evidence>
<dbReference type="EMBL" id="KN825605">
    <property type="protein sequence ID" value="KIK82889.1"/>
    <property type="molecule type" value="Genomic_DNA"/>
</dbReference>
<dbReference type="HOGENOM" id="CLU_076801_0_0_1"/>
<proteinExistence type="predicted"/>
<sequence length="229" mass="25246">SELIIWECFPHLTENLISWLLSHPADHVVFFYNKKDCSRQEGTGPQSKPSGSTKKLVQAAIAKKLFETDPTYGVICMCLKSRKNCPGCIEPSHYVGLKSTGAGISPGDPAHQNLMCKSHLSSVFPYFEDCNAMWCSNPLYNSRPFNSPPSADCSGNFLSFTKHGGASTGSQLPTVPNDSHDPQEELMRDNQPGDSLAQEHDDIPDEQPDDWGVNPNVEMRGVDEDFKGQ</sequence>
<feature type="compositionally biased region" description="Basic and acidic residues" evidence="1">
    <location>
        <begin position="220"/>
        <end position="229"/>
    </location>
</feature>
<evidence type="ECO:0000313" key="3">
    <source>
        <dbReference type="Proteomes" id="UP000054538"/>
    </source>
</evidence>
<feature type="compositionally biased region" description="Basic and acidic residues" evidence="1">
    <location>
        <begin position="178"/>
        <end position="188"/>
    </location>
</feature>
<protein>
    <submittedName>
        <fullName evidence="2">Uncharacterized protein</fullName>
    </submittedName>
</protein>
<gene>
    <name evidence="2" type="ORF">PAXRUDRAFT_153423</name>
</gene>
<accession>A0A0D0DLS6</accession>
<evidence type="ECO:0000256" key="1">
    <source>
        <dbReference type="SAM" id="MobiDB-lite"/>
    </source>
</evidence>
<feature type="compositionally biased region" description="Polar residues" evidence="1">
    <location>
        <begin position="168"/>
        <end position="177"/>
    </location>
</feature>
<reference evidence="3" key="2">
    <citation type="submission" date="2015-01" db="EMBL/GenBank/DDBJ databases">
        <title>Evolutionary Origins and Diversification of the Mycorrhizal Mutualists.</title>
        <authorList>
            <consortium name="DOE Joint Genome Institute"/>
            <consortium name="Mycorrhizal Genomics Consortium"/>
            <person name="Kohler A."/>
            <person name="Kuo A."/>
            <person name="Nagy L.G."/>
            <person name="Floudas D."/>
            <person name="Copeland A."/>
            <person name="Barry K.W."/>
            <person name="Cichocki N."/>
            <person name="Veneault-Fourrey C."/>
            <person name="LaButti K."/>
            <person name="Lindquist E.A."/>
            <person name="Lipzen A."/>
            <person name="Lundell T."/>
            <person name="Morin E."/>
            <person name="Murat C."/>
            <person name="Riley R."/>
            <person name="Ohm R."/>
            <person name="Sun H."/>
            <person name="Tunlid A."/>
            <person name="Henrissat B."/>
            <person name="Grigoriev I.V."/>
            <person name="Hibbett D.S."/>
            <person name="Martin F."/>
        </authorList>
    </citation>
    <scope>NUCLEOTIDE SEQUENCE [LARGE SCALE GENOMIC DNA]</scope>
    <source>
        <strain evidence="3">Ve08.2h10</strain>
    </source>
</reference>
<reference evidence="2 3" key="1">
    <citation type="submission" date="2014-04" db="EMBL/GenBank/DDBJ databases">
        <authorList>
            <consortium name="DOE Joint Genome Institute"/>
            <person name="Kuo A."/>
            <person name="Kohler A."/>
            <person name="Jargeat P."/>
            <person name="Nagy L.G."/>
            <person name="Floudas D."/>
            <person name="Copeland A."/>
            <person name="Barry K.W."/>
            <person name="Cichocki N."/>
            <person name="Veneault-Fourrey C."/>
            <person name="LaButti K."/>
            <person name="Lindquist E.A."/>
            <person name="Lipzen A."/>
            <person name="Lundell T."/>
            <person name="Morin E."/>
            <person name="Murat C."/>
            <person name="Sun H."/>
            <person name="Tunlid A."/>
            <person name="Henrissat B."/>
            <person name="Grigoriev I.V."/>
            <person name="Hibbett D.S."/>
            <person name="Martin F."/>
            <person name="Nordberg H.P."/>
            <person name="Cantor M.N."/>
            <person name="Hua S.X."/>
        </authorList>
    </citation>
    <scope>NUCLEOTIDE SEQUENCE [LARGE SCALE GENOMIC DNA]</scope>
    <source>
        <strain evidence="2 3">Ve08.2h10</strain>
    </source>
</reference>
<dbReference type="Proteomes" id="UP000054538">
    <property type="component" value="Unassembled WGS sequence"/>
</dbReference>
<keyword evidence="3" id="KW-1185">Reference proteome</keyword>